<dbReference type="Proteomes" id="UP001162640">
    <property type="component" value="Unassembled WGS sequence"/>
</dbReference>
<dbReference type="InterPro" id="IPR013785">
    <property type="entry name" value="Aldolase_TIM"/>
</dbReference>
<protein>
    <recommendedName>
        <fullName evidence="4">Phosphodeoxyriboaldolase</fullName>
    </recommendedName>
</protein>
<dbReference type="InterPro" id="IPR002915">
    <property type="entry name" value="DeoC/FbaB/LacD_aldolase"/>
</dbReference>
<evidence type="ECO:0000313" key="3">
    <source>
        <dbReference type="Proteomes" id="UP001162640"/>
    </source>
</evidence>
<dbReference type="PANTHER" id="PTHR10889:SF1">
    <property type="entry name" value="DEOXYRIBOSE-PHOSPHATE ALDOLASE"/>
    <property type="match status" value="1"/>
</dbReference>
<comment type="caution">
    <text evidence="2">The sequence shown here is derived from an EMBL/GenBank/DDBJ whole genome shotgun (WGS) entry which is preliminary data.</text>
</comment>
<dbReference type="AlphaFoldDB" id="A0A9W6ZHM2"/>
<accession>A0A9W6ZHM2</accession>
<dbReference type="GO" id="GO:0009264">
    <property type="term" value="P:deoxyribonucleotide catabolic process"/>
    <property type="evidence" value="ECO:0007669"/>
    <property type="project" value="InterPro"/>
</dbReference>
<dbReference type="EMBL" id="BLQM01000013">
    <property type="protein sequence ID" value="GMH50200.1"/>
    <property type="molecule type" value="Genomic_DNA"/>
</dbReference>
<dbReference type="Gene3D" id="3.20.20.70">
    <property type="entry name" value="Aldolase class I"/>
    <property type="match status" value="2"/>
</dbReference>
<dbReference type="SUPFAM" id="SSF51569">
    <property type="entry name" value="Aldolase"/>
    <property type="match status" value="1"/>
</dbReference>
<keyword evidence="1" id="KW-0963">Cytoplasm</keyword>
<dbReference type="PANTHER" id="PTHR10889">
    <property type="entry name" value="DEOXYRIBOSE-PHOSPHATE ALDOLASE"/>
    <property type="match status" value="1"/>
</dbReference>
<organism evidence="2 3">
    <name type="scientific">Triparma laevis f. inornata</name>
    <dbReference type="NCBI Taxonomy" id="1714386"/>
    <lineage>
        <taxon>Eukaryota</taxon>
        <taxon>Sar</taxon>
        <taxon>Stramenopiles</taxon>
        <taxon>Ochrophyta</taxon>
        <taxon>Bolidophyceae</taxon>
        <taxon>Parmales</taxon>
        <taxon>Triparmaceae</taxon>
        <taxon>Triparma</taxon>
    </lineage>
</organism>
<gene>
    <name evidence="2" type="ORF">TL16_g00715</name>
</gene>
<dbReference type="GO" id="GO:0004139">
    <property type="term" value="F:deoxyribose-phosphate aldolase activity"/>
    <property type="evidence" value="ECO:0007669"/>
    <property type="project" value="InterPro"/>
</dbReference>
<name>A0A9W6ZHM2_9STRA</name>
<dbReference type="GO" id="GO:0005737">
    <property type="term" value="C:cytoplasm"/>
    <property type="evidence" value="ECO:0007669"/>
    <property type="project" value="InterPro"/>
</dbReference>
<proteinExistence type="predicted"/>
<dbReference type="SMART" id="SM01133">
    <property type="entry name" value="DeoC"/>
    <property type="match status" value="1"/>
</dbReference>
<dbReference type="InterPro" id="IPR011343">
    <property type="entry name" value="DeoC"/>
</dbReference>
<reference evidence="3" key="1">
    <citation type="journal article" date="2023" name="Commun. Biol.">
        <title>Genome analysis of Parmales, the sister group of diatoms, reveals the evolutionary specialization of diatoms from phago-mixotrophs to photoautotrophs.</title>
        <authorList>
            <person name="Ban H."/>
            <person name="Sato S."/>
            <person name="Yoshikawa S."/>
            <person name="Yamada K."/>
            <person name="Nakamura Y."/>
            <person name="Ichinomiya M."/>
            <person name="Sato N."/>
            <person name="Blanc-Mathieu R."/>
            <person name="Endo H."/>
            <person name="Kuwata A."/>
            <person name="Ogata H."/>
        </authorList>
    </citation>
    <scope>NUCLEOTIDE SEQUENCE [LARGE SCALE GENOMIC DNA]</scope>
</reference>
<dbReference type="GO" id="GO:0016052">
    <property type="term" value="P:carbohydrate catabolic process"/>
    <property type="evidence" value="ECO:0007669"/>
    <property type="project" value="TreeGrafter"/>
</dbReference>
<evidence type="ECO:0000256" key="1">
    <source>
        <dbReference type="ARBA" id="ARBA00022490"/>
    </source>
</evidence>
<evidence type="ECO:0008006" key="4">
    <source>
        <dbReference type="Google" id="ProtNLM"/>
    </source>
</evidence>
<evidence type="ECO:0000313" key="2">
    <source>
        <dbReference type="EMBL" id="GMH50200.1"/>
    </source>
</evidence>
<sequence>MLLVVLSEMSLPPIVSSVFDTLIAAELLQVTSLPVVQAPPAFPESVATLIDHTVLGTQATSTDIEKICNEAKIHSFKSVCIPPSFVSLAKSLLSDSKPLVYGADEIDMVCSVPLLNSLSSSLSSSPSQAREYAQQYVQDILEVCDAARGVTVKCIIEIGALTEVEVVIASFLFREARHINVQQNKKSHGPHYIKTSTGFNGYGGATLSAVQIMSSIVRESGGKVKASGGVGSFEMARKIVEGGAERIGASKGVKIVEGGRGEEGGY</sequence>